<comment type="caution">
    <text evidence="12">The sequence shown here is derived from an EMBL/GenBank/DDBJ whole genome shotgun (WGS) entry which is preliminary data.</text>
</comment>
<evidence type="ECO:0000256" key="1">
    <source>
        <dbReference type="ARBA" id="ARBA00004479"/>
    </source>
</evidence>
<name>A0ABQ3BBM1_9GAMM</name>
<keyword evidence="3" id="KW-0812">Transmembrane</keyword>
<dbReference type="EMBL" id="BMYZ01000005">
    <property type="protein sequence ID" value="GGY88644.1"/>
    <property type="molecule type" value="Genomic_DNA"/>
</dbReference>
<gene>
    <name evidence="12" type="ORF">GCM10011613_37120</name>
</gene>
<evidence type="ECO:0000256" key="10">
    <source>
        <dbReference type="ARBA" id="ARBA00047899"/>
    </source>
</evidence>
<proteinExistence type="predicted"/>
<evidence type="ECO:0000256" key="5">
    <source>
        <dbReference type="ARBA" id="ARBA00022989"/>
    </source>
</evidence>
<evidence type="ECO:0000256" key="3">
    <source>
        <dbReference type="ARBA" id="ARBA00022692"/>
    </source>
</evidence>
<comment type="catalytic activity">
    <reaction evidence="11">
        <text>L-seryl-[protein] + ATP = O-phospho-L-seryl-[protein] + ADP + H(+)</text>
        <dbReference type="Rhea" id="RHEA:17989"/>
        <dbReference type="Rhea" id="RHEA-COMP:9863"/>
        <dbReference type="Rhea" id="RHEA-COMP:11604"/>
        <dbReference type="ChEBI" id="CHEBI:15378"/>
        <dbReference type="ChEBI" id="CHEBI:29999"/>
        <dbReference type="ChEBI" id="CHEBI:30616"/>
        <dbReference type="ChEBI" id="CHEBI:83421"/>
        <dbReference type="ChEBI" id="CHEBI:456216"/>
        <dbReference type="EC" id="2.7.11.1"/>
    </reaction>
</comment>
<dbReference type="PANTHER" id="PTHR47460">
    <property type="entry name" value="SERINE/THREONINE-PROTEIN KINASE-LIKE PROTEIN ACR4"/>
    <property type="match status" value="1"/>
</dbReference>
<keyword evidence="6" id="KW-0472">Membrane</keyword>
<organism evidence="12 13">
    <name type="scientific">Cellvibrio zantedeschiae</name>
    <dbReference type="NCBI Taxonomy" id="1237077"/>
    <lineage>
        <taxon>Bacteria</taxon>
        <taxon>Pseudomonadati</taxon>
        <taxon>Pseudomonadota</taxon>
        <taxon>Gammaproteobacteria</taxon>
        <taxon>Cellvibrionales</taxon>
        <taxon>Cellvibrionaceae</taxon>
        <taxon>Cellvibrio</taxon>
    </lineage>
</organism>
<evidence type="ECO:0000313" key="12">
    <source>
        <dbReference type="EMBL" id="GGY88644.1"/>
    </source>
</evidence>
<keyword evidence="13" id="KW-1185">Reference proteome</keyword>
<keyword evidence="5" id="KW-1133">Transmembrane helix</keyword>
<comment type="subcellular location">
    <subcellularLocation>
        <location evidence="1">Membrane</location>
        <topology evidence="1">Single-pass type I membrane protein</topology>
    </subcellularLocation>
</comment>
<dbReference type="SUPFAM" id="SSF50985">
    <property type="entry name" value="RCC1/BLIP-II"/>
    <property type="match status" value="2"/>
</dbReference>
<keyword evidence="8" id="KW-0675">Receptor</keyword>
<dbReference type="PANTHER" id="PTHR47460:SF1">
    <property type="entry name" value="SERINE_THREONINE-PROTEIN KINASE-LIKE PROTEIN ACR4"/>
    <property type="match status" value="1"/>
</dbReference>
<keyword evidence="4" id="KW-0732">Signal</keyword>
<keyword evidence="7" id="KW-1015">Disulfide bond</keyword>
<accession>A0ABQ3BBM1</accession>
<sequence length="587" mass="60313">MGATSFDLNYGATKISNVTSPYSLPAAMNDYQTTEFNLEGSKGDQVWPNQISSKPTSIGLSNYMDNSGCVIQGKEVLCWGDAALNAPSNAFVNPQMVSVGWGYACVLDAVSPVSKVVCWSAMDVAREIPGLNNPSKISVAVDGACSMSGDGKRCWDSLGQTPTLLSAAYLLDKGCIKTATGSVSCVDSLAVPGASLASNPKSLTVGGVDDSSFVCAITASSLLDCRKASDADASVIQYPNGSFTQVSAGFNHACALGESGVKCWGNNDAGQTTVPSLNAPIQVVAGKNRTCALDSTGVVCWGAQFTQPGFSVGSPVALGFKGDHLCVATSTAVNCLDGTNDQTNKTSMIKTLSGATQLAVNNLGFCAANSANILGCWGFDLTALQMPASVGAPKYLAMGTIDSGFSCAASSSNWSCKGDVDLSKTPADNIGTILGLSSSNDNVCALVNGPNPVVCSGGSVVPPVSNIFSSPKAIAVGASKTCVSDAWSVRCWGEDGPVSMEGSIVSVTNAKSLVIGDLNGGDFQVCALNDTKATCWNSVLQQSFEIPFINATAIAAGRSNTCALDQGQMVCWGDAFNGRYGWRSIAR</sequence>
<dbReference type="Proteomes" id="UP000619761">
    <property type="component" value="Unassembled WGS sequence"/>
</dbReference>
<dbReference type="Pfam" id="PF13540">
    <property type="entry name" value="RCC1_2"/>
    <property type="match status" value="1"/>
</dbReference>
<evidence type="ECO:0000256" key="4">
    <source>
        <dbReference type="ARBA" id="ARBA00022729"/>
    </source>
</evidence>
<evidence type="ECO:0000256" key="8">
    <source>
        <dbReference type="ARBA" id="ARBA00023170"/>
    </source>
</evidence>
<dbReference type="Gene3D" id="2.130.10.30">
    <property type="entry name" value="Regulator of chromosome condensation 1/beta-lactamase-inhibitor protein II"/>
    <property type="match status" value="2"/>
</dbReference>
<evidence type="ECO:0000256" key="2">
    <source>
        <dbReference type="ARBA" id="ARBA00012513"/>
    </source>
</evidence>
<evidence type="ECO:0000256" key="9">
    <source>
        <dbReference type="ARBA" id="ARBA00023180"/>
    </source>
</evidence>
<comment type="catalytic activity">
    <reaction evidence="10">
        <text>L-threonyl-[protein] + ATP = O-phospho-L-threonyl-[protein] + ADP + H(+)</text>
        <dbReference type="Rhea" id="RHEA:46608"/>
        <dbReference type="Rhea" id="RHEA-COMP:11060"/>
        <dbReference type="Rhea" id="RHEA-COMP:11605"/>
        <dbReference type="ChEBI" id="CHEBI:15378"/>
        <dbReference type="ChEBI" id="CHEBI:30013"/>
        <dbReference type="ChEBI" id="CHEBI:30616"/>
        <dbReference type="ChEBI" id="CHEBI:61977"/>
        <dbReference type="ChEBI" id="CHEBI:456216"/>
        <dbReference type="EC" id="2.7.11.1"/>
    </reaction>
</comment>
<keyword evidence="9" id="KW-0325">Glycoprotein</keyword>
<evidence type="ECO:0000256" key="11">
    <source>
        <dbReference type="ARBA" id="ARBA00048679"/>
    </source>
</evidence>
<dbReference type="EC" id="2.7.11.1" evidence="2"/>
<reference evidence="13" key="1">
    <citation type="journal article" date="2019" name="Int. J. Syst. Evol. Microbiol.">
        <title>The Global Catalogue of Microorganisms (GCM) 10K type strain sequencing project: providing services to taxonomists for standard genome sequencing and annotation.</title>
        <authorList>
            <consortium name="The Broad Institute Genomics Platform"/>
            <consortium name="The Broad Institute Genome Sequencing Center for Infectious Disease"/>
            <person name="Wu L."/>
            <person name="Ma J."/>
        </authorList>
    </citation>
    <scope>NUCLEOTIDE SEQUENCE [LARGE SCALE GENOMIC DNA]</scope>
    <source>
        <strain evidence="13">KCTC 32239</strain>
    </source>
</reference>
<evidence type="ECO:0000313" key="13">
    <source>
        <dbReference type="Proteomes" id="UP000619761"/>
    </source>
</evidence>
<evidence type="ECO:0000256" key="7">
    <source>
        <dbReference type="ARBA" id="ARBA00023157"/>
    </source>
</evidence>
<protein>
    <recommendedName>
        <fullName evidence="2">non-specific serine/threonine protein kinase</fullName>
        <ecNumber evidence="2">2.7.11.1</ecNumber>
    </recommendedName>
</protein>
<evidence type="ECO:0000256" key="6">
    <source>
        <dbReference type="ARBA" id="ARBA00023136"/>
    </source>
</evidence>
<dbReference type="InterPro" id="IPR009091">
    <property type="entry name" value="RCC1/BLIP-II"/>
</dbReference>